<feature type="non-terminal residue" evidence="2">
    <location>
        <position position="128"/>
    </location>
</feature>
<organism evidence="2">
    <name type="scientific">Rhizobium fredii</name>
    <name type="common">Sinorhizobium fredii</name>
    <dbReference type="NCBI Taxonomy" id="380"/>
    <lineage>
        <taxon>Bacteria</taxon>
        <taxon>Pseudomonadati</taxon>
        <taxon>Pseudomonadota</taxon>
        <taxon>Alphaproteobacteria</taxon>
        <taxon>Hyphomicrobiales</taxon>
        <taxon>Rhizobiaceae</taxon>
        <taxon>Sinorhizobium/Ensifer group</taxon>
        <taxon>Sinorhizobium</taxon>
    </lineage>
</organism>
<feature type="region of interest" description="Disordered" evidence="1">
    <location>
        <begin position="26"/>
        <end position="58"/>
    </location>
</feature>
<sequence length="128" mass="14250">MTDVGSSHYPAILERLPGIPNFISNRQASSRLSDGGMHSHVSNDVEYLNRKSPPPSDKGQAFISLSTYEKKASVMFHKYNQKSSENTEKYIEISIFDNESGTRVRQKKVSLPALADMIETTVAQAKSE</sequence>
<protein>
    <submittedName>
        <fullName evidence="2">Uncharacterized protein</fullName>
    </submittedName>
</protein>
<dbReference type="AlphaFoldDB" id="D1CSS3"/>
<proteinExistence type="predicted"/>
<accession>D1CSS3</accession>
<dbReference type="EMBL" id="DQ403384">
    <property type="protein sequence ID" value="ABD74877.1"/>
    <property type="molecule type" value="Genomic_DNA"/>
</dbReference>
<evidence type="ECO:0000256" key="1">
    <source>
        <dbReference type="SAM" id="MobiDB-lite"/>
    </source>
</evidence>
<name>D1CSS3_RHIFR</name>
<evidence type="ECO:0000313" key="2">
    <source>
        <dbReference type="EMBL" id="ABD74877.1"/>
    </source>
</evidence>
<reference evidence="2" key="1">
    <citation type="submission" date="2006-02" db="EMBL/GenBank/DDBJ databases">
        <title>Sampling the accessory genome of the Sinorhizobium genus by suppressive subtractive hybridization.</title>
        <authorList>
            <person name="Moulin L."/>
            <person name="Ghazoui Z."/>
            <person name="Young P."/>
        </authorList>
    </citation>
    <scope>NUCLEOTIDE SEQUENCE</scope>
    <source>
        <strain evidence="2">LMG6217</strain>
    </source>
</reference>